<evidence type="ECO:0000313" key="2">
    <source>
        <dbReference type="EMBL" id="PTW02804.1"/>
    </source>
</evidence>
<dbReference type="AlphaFoldDB" id="A0A2T5RRM8"/>
<evidence type="ECO:0000256" key="1">
    <source>
        <dbReference type="SAM" id="Phobius"/>
    </source>
</evidence>
<protein>
    <submittedName>
        <fullName evidence="2">Uncharacterized protein</fullName>
    </submittedName>
</protein>
<accession>A0A2T5RRM8</accession>
<sequence>MTDKTKKNLIYFGIGLFLVFIIRYFNLNFLPAMTLALIVSITAGYFIKK</sequence>
<dbReference type="Proteomes" id="UP000244089">
    <property type="component" value="Unassembled WGS sequence"/>
</dbReference>
<organism evidence="2 3">
    <name type="scientific">Halanaerobium saccharolyticum</name>
    <dbReference type="NCBI Taxonomy" id="43595"/>
    <lineage>
        <taxon>Bacteria</taxon>
        <taxon>Bacillati</taxon>
        <taxon>Bacillota</taxon>
        <taxon>Clostridia</taxon>
        <taxon>Halanaerobiales</taxon>
        <taxon>Halanaerobiaceae</taxon>
        <taxon>Halanaerobium</taxon>
    </lineage>
</organism>
<dbReference type="RefSeq" id="WP_181248126.1">
    <property type="nucleotide sequence ID" value="NZ_QAXS01000002.1"/>
</dbReference>
<keyword evidence="1" id="KW-0472">Membrane</keyword>
<name>A0A2T5RRM8_9FIRM</name>
<comment type="caution">
    <text evidence="2">The sequence shown here is derived from an EMBL/GenBank/DDBJ whole genome shotgun (WGS) entry which is preliminary data.</text>
</comment>
<gene>
    <name evidence="2" type="ORF">C8C76_102126</name>
</gene>
<feature type="transmembrane region" description="Helical" evidence="1">
    <location>
        <begin position="9"/>
        <end position="25"/>
    </location>
</feature>
<feature type="transmembrane region" description="Helical" evidence="1">
    <location>
        <begin position="31"/>
        <end position="47"/>
    </location>
</feature>
<reference evidence="2 3" key="1">
    <citation type="submission" date="2018-04" db="EMBL/GenBank/DDBJ databases">
        <title>Subsurface microbial communities from deep shales in Ohio and West Virginia, USA.</title>
        <authorList>
            <person name="Wrighton K."/>
        </authorList>
    </citation>
    <scope>NUCLEOTIDE SEQUENCE [LARGE SCALE GENOMIC DNA]</scope>
    <source>
        <strain evidence="2 3">WC1</strain>
    </source>
</reference>
<keyword evidence="1" id="KW-0812">Transmembrane</keyword>
<proteinExistence type="predicted"/>
<keyword evidence="1" id="KW-1133">Transmembrane helix</keyword>
<evidence type="ECO:0000313" key="3">
    <source>
        <dbReference type="Proteomes" id="UP000244089"/>
    </source>
</evidence>
<dbReference type="EMBL" id="QAXS01000002">
    <property type="protein sequence ID" value="PTW02804.1"/>
    <property type="molecule type" value="Genomic_DNA"/>
</dbReference>